<feature type="transmembrane region" description="Helical" evidence="2">
    <location>
        <begin position="166"/>
        <end position="191"/>
    </location>
</feature>
<dbReference type="Pfam" id="PF02517">
    <property type="entry name" value="Rce1-like"/>
    <property type="match status" value="1"/>
</dbReference>
<keyword evidence="5" id="KW-1185">Reference proteome</keyword>
<dbReference type="GO" id="GO:0006508">
    <property type="term" value="P:proteolysis"/>
    <property type="evidence" value="ECO:0007669"/>
    <property type="project" value="UniProtKB-KW"/>
</dbReference>
<keyword evidence="4" id="KW-0378">Hydrolase</keyword>
<sequence length="276" mass="29822">MLPVDWPLTPVLLWGALVGLIAVLVIRAIRRDRREYQRFKRYRTTRRRQAMLLTWLRDSAITIGGLSIVLLVLSWQFVGPLLIELRTWIAVPELLGWVIVVAVVLVIAALTIVGFRAVRSTPEEAVMLGDIAAMIPRNRQEIRIGWLLSLNAGVSEELMFRLAVPAALYGASGSAIVAVAGSVVLFGALHIYQGAQGVVGSTIVGAALMAAYIATGSIVAPVVLHVLLDLRSLVVLPSMLYGAHRIDGTVQRVIAPLPKPKPEPKPEESPSDGSAP</sequence>
<protein>
    <submittedName>
        <fullName evidence="4">Membrane protease YdiL (CAAX protease family)</fullName>
    </submittedName>
</protein>
<feature type="transmembrane region" description="Helical" evidence="2">
    <location>
        <begin position="95"/>
        <end position="118"/>
    </location>
</feature>
<accession>A0ABT6KJX2</accession>
<feature type="transmembrane region" description="Helical" evidence="2">
    <location>
        <begin position="50"/>
        <end position="75"/>
    </location>
</feature>
<keyword evidence="4" id="KW-0645">Protease</keyword>
<comment type="caution">
    <text evidence="4">The sequence shown here is derived from an EMBL/GenBank/DDBJ whole genome shotgun (WGS) entry which is preliminary data.</text>
</comment>
<feature type="transmembrane region" description="Helical" evidence="2">
    <location>
        <begin position="12"/>
        <end position="29"/>
    </location>
</feature>
<evidence type="ECO:0000259" key="3">
    <source>
        <dbReference type="Pfam" id="PF02517"/>
    </source>
</evidence>
<keyword evidence="2" id="KW-1133">Transmembrane helix</keyword>
<dbReference type="Proteomes" id="UP001160142">
    <property type="component" value="Unassembled WGS sequence"/>
</dbReference>
<evidence type="ECO:0000313" key="4">
    <source>
        <dbReference type="EMBL" id="MDH6180299.1"/>
    </source>
</evidence>
<proteinExistence type="predicted"/>
<evidence type="ECO:0000256" key="1">
    <source>
        <dbReference type="SAM" id="MobiDB-lite"/>
    </source>
</evidence>
<keyword evidence="2" id="KW-0812">Transmembrane</keyword>
<feature type="region of interest" description="Disordered" evidence="1">
    <location>
        <begin position="255"/>
        <end position="276"/>
    </location>
</feature>
<name>A0ABT6KJX2_9MICO</name>
<dbReference type="EMBL" id="JARXVQ010000001">
    <property type="protein sequence ID" value="MDH6180299.1"/>
    <property type="molecule type" value="Genomic_DNA"/>
</dbReference>
<keyword evidence="2" id="KW-0472">Membrane</keyword>
<evidence type="ECO:0000256" key="2">
    <source>
        <dbReference type="SAM" id="Phobius"/>
    </source>
</evidence>
<dbReference type="RefSeq" id="WP_322132661.1">
    <property type="nucleotide sequence ID" value="NZ_CP085036.1"/>
</dbReference>
<reference evidence="4 5" key="1">
    <citation type="submission" date="2023-04" db="EMBL/GenBank/DDBJ databases">
        <title>Genome Encyclopedia of Bacteria and Archaea VI: Functional Genomics of Type Strains.</title>
        <authorList>
            <person name="Whitman W."/>
        </authorList>
    </citation>
    <scope>NUCLEOTIDE SEQUENCE [LARGE SCALE GENOMIC DNA]</scope>
    <source>
        <strain evidence="4 5">SG_E_30_P1</strain>
    </source>
</reference>
<gene>
    <name evidence="4" type="ORF">M2152_000481</name>
</gene>
<dbReference type="InterPro" id="IPR003675">
    <property type="entry name" value="Rce1/LyrA-like_dom"/>
</dbReference>
<evidence type="ECO:0000313" key="5">
    <source>
        <dbReference type="Proteomes" id="UP001160142"/>
    </source>
</evidence>
<feature type="domain" description="CAAX prenyl protease 2/Lysostaphin resistance protein A-like" evidence="3">
    <location>
        <begin position="144"/>
        <end position="230"/>
    </location>
</feature>
<dbReference type="GO" id="GO:0008233">
    <property type="term" value="F:peptidase activity"/>
    <property type="evidence" value="ECO:0007669"/>
    <property type="project" value="UniProtKB-KW"/>
</dbReference>
<organism evidence="4 5">
    <name type="scientific">Antiquaquibacter oligotrophicus</name>
    <dbReference type="NCBI Taxonomy" id="2880260"/>
    <lineage>
        <taxon>Bacteria</taxon>
        <taxon>Bacillati</taxon>
        <taxon>Actinomycetota</taxon>
        <taxon>Actinomycetes</taxon>
        <taxon>Micrococcales</taxon>
        <taxon>Microbacteriaceae</taxon>
        <taxon>Antiquaquibacter</taxon>
    </lineage>
</organism>
<feature type="transmembrane region" description="Helical" evidence="2">
    <location>
        <begin position="203"/>
        <end position="228"/>
    </location>
</feature>